<organism evidence="1 2">
    <name type="scientific">Kytococcus aerolatus</name>
    <dbReference type="NCBI Taxonomy" id="592308"/>
    <lineage>
        <taxon>Bacteria</taxon>
        <taxon>Bacillati</taxon>
        <taxon>Actinomycetota</taxon>
        <taxon>Actinomycetes</taxon>
        <taxon>Micrococcales</taxon>
        <taxon>Kytococcaceae</taxon>
        <taxon>Kytococcus</taxon>
    </lineage>
</organism>
<keyword evidence="2" id="KW-1185">Reference proteome</keyword>
<sequence>MLGDSPTPGRPTRHLVCSATGCRATPPHALVWNNPRVHAPERRKVWLACDEHRERLTSFLDLRGFLREAIPCDDLTEEDG</sequence>
<dbReference type="AlphaFoldDB" id="A0A212T0X1"/>
<evidence type="ECO:0000313" key="1">
    <source>
        <dbReference type="EMBL" id="SNC59659.1"/>
    </source>
</evidence>
<evidence type="ECO:0000313" key="2">
    <source>
        <dbReference type="Proteomes" id="UP000198122"/>
    </source>
</evidence>
<proteinExistence type="predicted"/>
<gene>
    <name evidence="1" type="ORF">SAMN05445756_0112</name>
</gene>
<evidence type="ECO:0008006" key="3">
    <source>
        <dbReference type="Google" id="ProtNLM"/>
    </source>
</evidence>
<protein>
    <recommendedName>
        <fullName evidence="3">Acetone carboxylase</fullName>
    </recommendedName>
</protein>
<dbReference type="EMBL" id="FYEZ01000001">
    <property type="protein sequence ID" value="SNC59659.1"/>
    <property type="molecule type" value="Genomic_DNA"/>
</dbReference>
<accession>A0A212T0X1</accession>
<name>A0A212T0X1_9MICO</name>
<reference evidence="1 2" key="1">
    <citation type="submission" date="2017-06" db="EMBL/GenBank/DDBJ databases">
        <authorList>
            <person name="Kim H.J."/>
            <person name="Triplett B.A."/>
        </authorList>
    </citation>
    <scope>NUCLEOTIDE SEQUENCE [LARGE SCALE GENOMIC DNA]</scope>
    <source>
        <strain evidence="1 2">DSM 22179</strain>
    </source>
</reference>
<dbReference type="RefSeq" id="WP_234994207.1">
    <property type="nucleotide sequence ID" value="NZ_FYEZ01000001.1"/>
</dbReference>
<dbReference type="Proteomes" id="UP000198122">
    <property type="component" value="Unassembled WGS sequence"/>
</dbReference>